<feature type="chain" id="PRO_5020745650" description="DUF1499 domain-containing protein" evidence="1">
    <location>
        <begin position="26"/>
        <end position="149"/>
    </location>
</feature>
<evidence type="ECO:0000256" key="1">
    <source>
        <dbReference type="SAM" id="SignalP"/>
    </source>
</evidence>
<evidence type="ECO:0008006" key="4">
    <source>
        <dbReference type="Google" id="ProtNLM"/>
    </source>
</evidence>
<dbReference type="AlphaFoldDB" id="A0A4U8YI00"/>
<reference evidence="2 3" key="1">
    <citation type="submission" date="2019-03" db="EMBL/GenBank/DDBJ databases">
        <authorList>
            <person name="Nijsse B."/>
        </authorList>
    </citation>
    <scope>NUCLEOTIDE SEQUENCE [LARGE SCALE GENOMIC DNA]</scope>
    <source>
        <strain evidence="2">Desulfoluna butyratoxydans MSL71</strain>
    </source>
</reference>
<keyword evidence="3" id="KW-1185">Reference proteome</keyword>
<evidence type="ECO:0000313" key="3">
    <source>
        <dbReference type="Proteomes" id="UP000507962"/>
    </source>
</evidence>
<dbReference type="EMBL" id="CAADHO010000001">
    <property type="protein sequence ID" value="VFQ43265.1"/>
    <property type="molecule type" value="Genomic_DNA"/>
</dbReference>
<organism evidence="2 3">
    <name type="scientific">Desulfoluna butyratoxydans</name>
    <dbReference type="NCBI Taxonomy" id="231438"/>
    <lineage>
        <taxon>Bacteria</taxon>
        <taxon>Pseudomonadati</taxon>
        <taxon>Thermodesulfobacteriota</taxon>
        <taxon>Desulfobacteria</taxon>
        <taxon>Desulfobacterales</taxon>
        <taxon>Desulfolunaceae</taxon>
        <taxon>Desulfoluna</taxon>
    </lineage>
</organism>
<proteinExistence type="predicted"/>
<dbReference type="PANTHER" id="PTHR34801:SF6">
    <property type="entry name" value="SLL1620 PROTEIN"/>
    <property type="match status" value="1"/>
</dbReference>
<name>A0A4U8YI00_9BACT</name>
<dbReference type="InterPro" id="IPR010865">
    <property type="entry name" value="DUF1499"/>
</dbReference>
<gene>
    <name evidence="2" type="ORF">MSL71_8930</name>
</gene>
<sequence length="149" mass="16278">MTIKALVFGAIVLCLFSGCSLFAGKKPDNLGVMEGRLSPCPDSPNCVSSQADDDTHGIAPLPLTVSPAEAMARIVSALEKTPRVTLVTRTDTYLHAEVRSALFRFVDDLEVHIDEASRTIHFRSASRTGYSDFGVNRKRVERLKNSVAR</sequence>
<dbReference type="PANTHER" id="PTHR34801">
    <property type="entry name" value="EXPRESSED PROTEIN"/>
    <property type="match status" value="1"/>
</dbReference>
<dbReference type="Pfam" id="PF07386">
    <property type="entry name" value="DUF1499"/>
    <property type="match status" value="1"/>
</dbReference>
<keyword evidence="1" id="KW-0732">Signal</keyword>
<dbReference type="PROSITE" id="PS51257">
    <property type="entry name" value="PROKAR_LIPOPROTEIN"/>
    <property type="match status" value="1"/>
</dbReference>
<accession>A0A4U8YI00</accession>
<protein>
    <recommendedName>
        <fullName evidence="4">DUF1499 domain-containing protein</fullName>
    </recommendedName>
</protein>
<feature type="signal peptide" evidence="1">
    <location>
        <begin position="1"/>
        <end position="25"/>
    </location>
</feature>
<dbReference type="Proteomes" id="UP000507962">
    <property type="component" value="Unassembled WGS sequence"/>
</dbReference>
<dbReference type="RefSeq" id="WP_180137438.1">
    <property type="nucleotide sequence ID" value="NZ_CAADHO010000001.1"/>
</dbReference>
<evidence type="ECO:0000313" key="2">
    <source>
        <dbReference type="EMBL" id="VFQ43265.1"/>
    </source>
</evidence>
<dbReference type="PIRSF" id="PIRSF026426">
    <property type="entry name" value="DUF1499"/>
    <property type="match status" value="1"/>
</dbReference>